<feature type="compositionally biased region" description="Polar residues" evidence="1">
    <location>
        <begin position="349"/>
        <end position="358"/>
    </location>
</feature>
<dbReference type="AlphaFoldDB" id="A0A9W7BSK0"/>
<comment type="caution">
    <text evidence="2">The sequence shown here is derived from an EMBL/GenBank/DDBJ whole genome shotgun (WGS) entry which is preliminary data.</text>
</comment>
<reference evidence="3" key="1">
    <citation type="journal article" date="2023" name="Commun. Biol.">
        <title>Genome analysis of Parmales, the sister group of diatoms, reveals the evolutionary specialization of diatoms from phago-mixotrophs to photoautotrophs.</title>
        <authorList>
            <person name="Ban H."/>
            <person name="Sato S."/>
            <person name="Yoshikawa S."/>
            <person name="Yamada K."/>
            <person name="Nakamura Y."/>
            <person name="Ichinomiya M."/>
            <person name="Sato N."/>
            <person name="Blanc-Mathieu R."/>
            <person name="Endo H."/>
            <person name="Kuwata A."/>
            <person name="Ogata H."/>
        </authorList>
    </citation>
    <scope>NUCLEOTIDE SEQUENCE [LARGE SCALE GENOMIC DNA]</scope>
    <source>
        <strain evidence="3">NIES 3699</strain>
    </source>
</reference>
<dbReference type="EMBL" id="BRXX01000189">
    <property type="protein sequence ID" value="GMH96716.1"/>
    <property type="molecule type" value="Genomic_DNA"/>
</dbReference>
<protein>
    <submittedName>
        <fullName evidence="2">Uncharacterized protein</fullName>
    </submittedName>
</protein>
<evidence type="ECO:0000313" key="3">
    <source>
        <dbReference type="Proteomes" id="UP001165160"/>
    </source>
</evidence>
<evidence type="ECO:0000256" key="1">
    <source>
        <dbReference type="SAM" id="MobiDB-lite"/>
    </source>
</evidence>
<feature type="compositionally biased region" description="Basic and acidic residues" evidence="1">
    <location>
        <begin position="221"/>
        <end position="243"/>
    </location>
</feature>
<organism evidence="2 3">
    <name type="scientific">Triparma verrucosa</name>
    <dbReference type="NCBI Taxonomy" id="1606542"/>
    <lineage>
        <taxon>Eukaryota</taxon>
        <taxon>Sar</taxon>
        <taxon>Stramenopiles</taxon>
        <taxon>Ochrophyta</taxon>
        <taxon>Bolidophyceae</taxon>
        <taxon>Parmales</taxon>
        <taxon>Triparmaceae</taxon>
        <taxon>Triparma</taxon>
    </lineage>
</organism>
<evidence type="ECO:0000313" key="2">
    <source>
        <dbReference type="EMBL" id="GMH96716.1"/>
    </source>
</evidence>
<dbReference type="Proteomes" id="UP001165160">
    <property type="component" value="Unassembled WGS sequence"/>
</dbReference>
<feature type="region of interest" description="Disordered" evidence="1">
    <location>
        <begin position="344"/>
        <end position="365"/>
    </location>
</feature>
<feature type="region of interest" description="Disordered" evidence="1">
    <location>
        <begin position="552"/>
        <end position="577"/>
    </location>
</feature>
<feature type="region of interest" description="Disordered" evidence="1">
    <location>
        <begin position="221"/>
        <end position="258"/>
    </location>
</feature>
<keyword evidence="3" id="KW-1185">Reference proteome</keyword>
<gene>
    <name evidence="2" type="ORF">TrVE_jg14024</name>
</gene>
<sequence>MNNIASTVESSIADAERYLTSATSTNEDLPPLPPSQERSLPLHLTDQTGEGEAHSEFDDSLDIQPLQPSSANLQPVPPTPPSPTQSEDSLVQKANTEDEGEVYFASDINHKNPTAASWEVTFGEDANPPKPKPKPKLKTKQERVKVQKQNQAAKSKQVKHAKSSPPVVPPPVSVQLSRPARESLESVLAEETFQPVITNKGFKHRPSASVHDRLTAYGVKAEEKRDEAHKKGLEVMREEEKKRNTFQPNVTAKGRKAMQPDKVEDRLFRLAGERDVVRECTKYHMMEAEVQRYPFKPEINSNANAKVSAKGKDYKPIYMRTGEVIQQKQEKLNVLRESIEAGDGWSSEIKGSSVSTGDGTAHQRLHSEAARQVENHIARQTKFEEVEKESNTFRPKLCKGTDELTENYKNKPFLDRQKEYVANVEIKKSVREEKEAESFKGYFKPSIGKSEEVLMKRRPEVVCESESERVIRLAVTEKEAMESRREAKLADQYNQYTFEPSINNISRALGGATPFSIEQLNKNERGKAVRARAKKQAEDTFKEECTFKPNVPKKKKWARNNEVDAEEENNNNGKQGKTKAFQLNLSNPEDLTLQVTRYNEAKETQRQTALREREMAELKECTFKPKTNLRVSPPSNDENASLGGGYMSRHVSKKSSSAPVVVRGLGRYLELKKLATQKVRAQEAREKKAFSVTSTSKRSKYPDGTTQVSEFRLSKGKEGIVKARREKERRIREQCTFRPDTVERRNREVLKAVLAEE</sequence>
<dbReference type="PANTHER" id="PTHR37028">
    <property type="entry name" value="UNNAMED PRODUCT-RELATED"/>
    <property type="match status" value="1"/>
</dbReference>
<name>A0A9W7BSK0_9STRA</name>
<proteinExistence type="predicted"/>
<feature type="region of interest" description="Disordered" evidence="1">
    <location>
        <begin position="16"/>
        <end position="179"/>
    </location>
</feature>
<dbReference type="PANTHER" id="PTHR37028:SF4">
    <property type="entry name" value="ALMS MOTIF DOMAIN-CONTAINING PROTEIN"/>
    <property type="match status" value="1"/>
</dbReference>
<accession>A0A9W7BSK0</accession>